<dbReference type="InterPro" id="IPR001900">
    <property type="entry name" value="RNase_II/R"/>
</dbReference>
<protein>
    <recommendedName>
        <fullName evidence="8">Ribonuclease R</fullName>
        <shortName evidence="8">RNase R</shortName>
        <ecNumber evidence="8">3.1.13.1</ecNumber>
    </recommendedName>
</protein>
<accession>A0A6N9TQ12</accession>
<dbReference type="PANTHER" id="PTHR23355">
    <property type="entry name" value="RIBONUCLEASE"/>
    <property type="match status" value="1"/>
</dbReference>
<dbReference type="InterPro" id="IPR013223">
    <property type="entry name" value="RNase_B_OB_dom"/>
</dbReference>
<evidence type="ECO:0000256" key="4">
    <source>
        <dbReference type="ARBA" id="ARBA00022722"/>
    </source>
</evidence>
<dbReference type="Pfam" id="PF00575">
    <property type="entry name" value="S1"/>
    <property type="match status" value="1"/>
</dbReference>
<dbReference type="Proteomes" id="UP000469346">
    <property type="component" value="Unassembled WGS sequence"/>
</dbReference>
<dbReference type="Pfam" id="PF08206">
    <property type="entry name" value="OB_RNB"/>
    <property type="match status" value="1"/>
</dbReference>
<evidence type="ECO:0000313" key="11">
    <source>
        <dbReference type="Proteomes" id="UP000469346"/>
    </source>
</evidence>
<dbReference type="GO" id="GO:0005829">
    <property type="term" value="C:cytosol"/>
    <property type="evidence" value="ECO:0007669"/>
    <property type="project" value="TreeGrafter"/>
</dbReference>
<evidence type="ECO:0000256" key="5">
    <source>
        <dbReference type="ARBA" id="ARBA00022801"/>
    </source>
</evidence>
<evidence type="ECO:0000256" key="3">
    <source>
        <dbReference type="ARBA" id="ARBA00022490"/>
    </source>
</evidence>
<dbReference type="Gene3D" id="2.40.50.140">
    <property type="entry name" value="Nucleic acid-binding proteins"/>
    <property type="match status" value="2"/>
</dbReference>
<keyword evidence="4 8" id="KW-0540">Nuclease</keyword>
<evidence type="ECO:0000256" key="6">
    <source>
        <dbReference type="ARBA" id="ARBA00022839"/>
    </source>
</evidence>
<keyword evidence="3 8" id="KW-0963">Cytoplasm</keyword>
<dbReference type="Pfam" id="PF00773">
    <property type="entry name" value="RNB"/>
    <property type="match status" value="1"/>
</dbReference>
<dbReference type="InterPro" id="IPR012340">
    <property type="entry name" value="NA-bd_OB-fold"/>
</dbReference>
<evidence type="ECO:0000256" key="1">
    <source>
        <dbReference type="ARBA" id="ARBA00001849"/>
    </source>
</evidence>
<dbReference type="PROSITE" id="PS50126">
    <property type="entry name" value="S1"/>
    <property type="match status" value="1"/>
</dbReference>
<evidence type="ECO:0000256" key="7">
    <source>
        <dbReference type="ARBA" id="ARBA00022884"/>
    </source>
</evidence>
<dbReference type="InterPro" id="IPR011129">
    <property type="entry name" value="CSD"/>
</dbReference>
<dbReference type="SMART" id="SM00316">
    <property type="entry name" value="S1"/>
    <property type="match status" value="1"/>
</dbReference>
<dbReference type="GO" id="GO:0006402">
    <property type="term" value="P:mRNA catabolic process"/>
    <property type="evidence" value="ECO:0007669"/>
    <property type="project" value="TreeGrafter"/>
</dbReference>
<comment type="similarity">
    <text evidence="8">Belongs to the RNR ribonuclease family. RNase R subfamily.</text>
</comment>
<keyword evidence="6 8" id="KW-0269">Exonuclease</keyword>
<feature type="domain" description="S1 motif" evidence="9">
    <location>
        <begin position="633"/>
        <end position="714"/>
    </location>
</feature>
<dbReference type="HAMAP" id="MF_01895">
    <property type="entry name" value="RNase_R"/>
    <property type="match status" value="1"/>
</dbReference>
<comment type="caution">
    <text evidence="10">The sequence shown here is derived from an EMBL/GenBank/DDBJ whole genome shotgun (WGS) entry which is preliminary data.</text>
</comment>
<dbReference type="InterPro" id="IPR011805">
    <property type="entry name" value="RNase_R"/>
</dbReference>
<reference evidence="10 11" key="1">
    <citation type="submission" date="2020-02" db="EMBL/GenBank/DDBJ databases">
        <title>Comparative genomics of sulfur disproportionating microorganisms.</title>
        <authorList>
            <person name="Ward L.M."/>
            <person name="Bertran E."/>
            <person name="Johnston D.T."/>
        </authorList>
    </citation>
    <scope>NUCLEOTIDE SEQUENCE [LARGE SCALE GENOMIC DNA]</scope>
    <source>
        <strain evidence="10 11">DSM 100025</strain>
    </source>
</reference>
<proteinExistence type="inferred from homology"/>
<gene>
    <name evidence="8 10" type="primary">rnr</name>
    <name evidence="10" type="ORF">G3N55_03010</name>
</gene>
<dbReference type="InterPro" id="IPR050180">
    <property type="entry name" value="RNR_Ribonuclease"/>
</dbReference>
<dbReference type="NCBIfam" id="TIGR00358">
    <property type="entry name" value="3_prime_RNase"/>
    <property type="match status" value="1"/>
</dbReference>
<dbReference type="InterPro" id="IPR004476">
    <property type="entry name" value="RNase_II/RNase_R"/>
</dbReference>
<name>A0A6N9TQ12_DISTH</name>
<dbReference type="PANTHER" id="PTHR23355:SF9">
    <property type="entry name" value="DIS3-LIKE EXONUCLEASE 2"/>
    <property type="match status" value="1"/>
</dbReference>
<dbReference type="SMART" id="SM00357">
    <property type="entry name" value="CSP"/>
    <property type="match status" value="1"/>
</dbReference>
<dbReference type="NCBIfam" id="TIGR02063">
    <property type="entry name" value="RNase_R"/>
    <property type="match status" value="1"/>
</dbReference>
<dbReference type="SMART" id="SM00955">
    <property type="entry name" value="RNB"/>
    <property type="match status" value="1"/>
</dbReference>
<dbReference type="RefSeq" id="WP_163297977.1">
    <property type="nucleotide sequence ID" value="NZ_JAAGRR010000019.1"/>
</dbReference>
<organism evidence="10 11">
    <name type="scientific">Dissulfurirhabdus thermomarina</name>
    <dbReference type="NCBI Taxonomy" id="1765737"/>
    <lineage>
        <taxon>Bacteria</taxon>
        <taxon>Deltaproteobacteria</taxon>
        <taxon>Dissulfurirhabdaceae</taxon>
        <taxon>Dissulfurirhabdus</taxon>
    </lineage>
</organism>
<dbReference type="CDD" id="cd04471">
    <property type="entry name" value="S1_RNase_R"/>
    <property type="match status" value="1"/>
</dbReference>
<keyword evidence="5 8" id="KW-0378">Hydrolase</keyword>
<sequence>MRTSAKGRGRRGPGAPLEDRLISALETAGRPLFRREILHLAHVRPEDRAAARKALSGLVRRGALLLMKGRRYGLPHLMDLVAGRLSVHPDGFGFVIPDPGQKVTEDLFIPPKGLKGAVHGDRVVARVEGRRGKRFEASILRVVERPLDRVIGTFRRGRNVAAVIPEDDRLLFEVIIPPGADGGARPGEVVVAEIADFSPEHRNPEGRVTEVLGDPADLAVQTRIVIHKYELPHDFSPAARDQAEALPDAVTRDDLAGRKDLRELPLVTIDGADARDFDDAVCVRKTRTGYTLTVAIADVGHYVPAGSPLDEDALARGTSVYFPGAVVPMLPESLSNHLCSLVPGQDRLAMAVEIAYDRAGRPRWSRFFKAVIRSHRRFTYTEVKEVLVDRDPAAVARNREHLDHLEWMAELAGHLSRRRRRRGSIDFDLPEPAVVLGLRGELEAIVRRERNLAHQIIEEFMIAANEAVAAHLAERRIPVLYRVHEEPDRAKVRDFVEFARSAGLDVAAPEELTPRWFQEVLARAEGTPQEYVVNAVLLRSMQQAVYSPVNSGHFGLASPAYLHFTSPIRRYPDLVVHRVLKANLRGTRKRPVYGEDRLEELGRALSARERTALEAEREMLDRLKVRFMEGRVGEVFEGVVSGVASFGFFVELRDVFVEGAVRLVDLADDYYVLEENRHRLVGKRTGRTFQIGQVVRVSVKAVNVARRHINFELVPDDAS</sequence>
<evidence type="ECO:0000313" key="10">
    <source>
        <dbReference type="EMBL" id="NDY41824.1"/>
    </source>
</evidence>
<keyword evidence="7 8" id="KW-0694">RNA-binding</keyword>
<dbReference type="InterPro" id="IPR022966">
    <property type="entry name" value="RNase_II/R_CS"/>
</dbReference>
<dbReference type="GO" id="GO:0003723">
    <property type="term" value="F:RNA binding"/>
    <property type="evidence" value="ECO:0007669"/>
    <property type="project" value="UniProtKB-UniRule"/>
</dbReference>
<keyword evidence="11" id="KW-1185">Reference proteome</keyword>
<dbReference type="InterPro" id="IPR040476">
    <property type="entry name" value="CSD2"/>
</dbReference>
<evidence type="ECO:0000259" key="9">
    <source>
        <dbReference type="PROSITE" id="PS50126"/>
    </source>
</evidence>
<dbReference type="AlphaFoldDB" id="A0A6N9TQ12"/>
<dbReference type="Pfam" id="PF17876">
    <property type="entry name" value="CSD2"/>
    <property type="match status" value="1"/>
</dbReference>
<comment type="subcellular location">
    <subcellularLocation>
        <location evidence="2 8">Cytoplasm</location>
    </subcellularLocation>
</comment>
<dbReference type="SUPFAM" id="SSF50249">
    <property type="entry name" value="Nucleic acid-binding proteins"/>
    <property type="match status" value="4"/>
</dbReference>
<dbReference type="EC" id="3.1.13.1" evidence="8"/>
<dbReference type="GO" id="GO:0008859">
    <property type="term" value="F:exoribonuclease II activity"/>
    <property type="evidence" value="ECO:0007669"/>
    <property type="project" value="UniProtKB-UniRule"/>
</dbReference>
<comment type="function">
    <text evidence="8">3'-5' exoribonuclease that releases 5'-nucleoside monophosphates and is involved in maturation of structured RNAs.</text>
</comment>
<dbReference type="EMBL" id="JAAGRR010000019">
    <property type="protein sequence ID" value="NDY41824.1"/>
    <property type="molecule type" value="Genomic_DNA"/>
</dbReference>
<evidence type="ECO:0000256" key="2">
    <source>
        <dbReference type="ARBA" id="ARBA00004496"/>
    </source>
</evidence>
<dbReference type="PROSITE" id="PS01175">
    <property type="entry name" value="RIBONUCLEASE_II"/>
    <property type="match status" value="1"/>
</dbReference>
<evidence type="ECO:0000256" key="8">
    <source>
        <dbReference type="HAMAP-Rule" id="MF_01895"/>
    </source>
</evidence>
<comment type="catalytic activity">
    <reaction evidence="1 8">
        <text>Exonucleolytic cleavage in the 3'- to 5'-direction to yield nucleoside 5'-phosphates.</text>
        <dbReference type="EC" id="3.1.13.1"/>
    </reaction>
</comment>
<dbReference type="InterPro" id="IPR003029">
    <property type="entry name" value="S1_domain"/>
</dbReference>